<feature type="binding site" evidence="8">
    <location>
        <position position="223"/>
    </location>
    <ligand>
        <name>substrate</name>
    </ligand>
</feature>
<evidence type="ECO:0000256" key="7">
    <source>
        <dbReference type="PIRSR" id="PIRSR618044-1"/>
    </source>
</evidence>
<keyword evidence="4" id="KW-0133">Cell shape</keyword>
<dbReference type="AlphaFoldDB" id="A0A2P1P7N7"/>
<reference evidence="11 12" key="1">
    <citation type="submission" date="2018-03" db="EMBL/GenBank/DDBJ databases">
        <title>A gene transfer event suggests a long-term partnership between eustigmatophyte algae and a novel lineage of endosymbiotic bacteria.</title>
        <authorList>
            <person name="Yurchenko T."/>
            <person name="Sevcikova T."/>
            <person name="Pribyl P."/>
            <person name="El Karkouri K."/>
            <person name="Klimes V."/>
            <person name="Amaral R."/>
            <person name="Zbrankova V."/>
            <person name="Kim E."/>
            <person name="Raoult D."/>
            <person name="Santos L.M.A."/>
            <person name="Elias M."/>
        </authorList>
    </citation>
    <scope>NUCLEOTIDE SEQUENCE [LARGE SCALE GENOMIC DNA]</scope>
    <source>
        <strain evidence="11">CCALA 838</strain>
    </source>
</reference>
<evidence type="ECO:0000256" key="4">
    <source>
        <dbReference type="ARBA" id="ARBA00022960"/>
    </source>
</evidence>
<dbReference type="PANTHER" id="PTHR21581">
    <property type="entry name" value="D-ALANYL-D-ALANINE CARBOXYPEPTIDASE"/>
    <property type="match status" value="1"/>
</dbReference>
<organism evidence="11 12">
    <name type="scientific">Candidatus Phycorickettsia trachydisci</name>
    <dbReference type="NCBI Taxonomy" id="2115978"/>
    <lineage>
        <taxon>Bacteria</taxon>
        <taxon>Pseudomonadati</taxon>
        <taxon>Pseudomonadota</taxon>
        <taxon>Alphaproteobacteria</taxon>
        <taxon>Rickettsiales</taxon>
        <taxon>Rickettsiaceae</taxon>
        <taxon>Candidatus Phycorickettsia</taxon>
    </lineage>
</organism>
<evidence type="ECO:0000313" key="12">
    <source>
        <dbReference type="Proteomes" id="UP000241762"/>
    </source>
</evidence>
<dbReference type="InterPro" id="IPR018044">
    <property type="entry name" value="Peptidase_S11"/>
</dbReference>
<keyword evidence="2" id="KW-0732">Signal</keyword>
<dbReference type="Pfam" id="PF00768">
    <property type="entry name" value="Peptidase_S11"/>
    <property type="match status" value="1"/>
</dbReference>
<evidence type="ECO:0000256" key="1">
    <source>
        <dbReference type="ARBA" id="ARBA00007164"/>
    </source>
</evidence>
<dbReference type="InterPro" id="IPR001967">
    <property type="entry name" value="Peptidase_S11_N"/>
</dbReference>
<evidence type="ECO:0000256" key="3">
    <source>
        <dbReference type="ARBA" id="ARBA00022801"/>
    </source>
</evidence>
<evidence type="ECO:0000256" key="6">
    <source>
        <dbReference type="ARBA" id="ARBA00023316"/>
    </source>
</evidence>
<gene>
    <name evidence="11" type="ORF">phytr_3340</name>
</gene>
<dbReference type="OrthoDB" id="5291989at2"/>
<accession>A0A2P1P7N7</accession>
<dbReference type="PANTHER" id="PTHR21581:SF6">
    <property type="entry name" value="TRAFFICKING PROTEIN PARTICLE COMPLEX SUBUNIT 12"/>
    <property type="match status" value="1"/>
</dbReference>
<keyword evidence="12" id="KW-1185">Reference proteome</keyword>
<dbReference type="Proteomes" id="UP000241762">
    <property type="component" value="Chromosome"/>
</dbReference>
<dbReference type="GO" id="GO:0071555">
    <property type="term" value="P:cell wall organization"/>
    <property type="evidence" value="ECO:0007669"/>
    <property type="project" value="UniProtKB-KW"/>
</dbReference>
<dbReference type="GO" id="GO:0006508">
    <property type="term" value="P:proteolysis"/>
    <property type="evidence" value="ECO:0007669"/>
    <property type="project" value="InterPro"/>
</dbReference>
<dbReference type="RefSeq" id="WP_106874155.1">
    <property type="nucleotide sequence ID" value="NZ_CP027845.1"/>
</dbReference>
<name>A0A2P1P7N7_9RICK</name>
<keyword evidence="6" id="KW-0961">Cell wall biogenesis/degradation</keyword>
<keyword evidence="11" id="KW-0121">Carboxypeptidase</keyword>
<evidence type="ECO:0000256" key="5">
    <source>
        <dbReference type="ARBA" id="ARBA00022984"/>
    </source>
</evidence>
<dbReference type="GO" id="GO:0009002">
    <property type="term" value="F:serine-type D-Ala-D-Ala carboxypeptidase activity"/>
    <property type="evidence" value="ECO:0007669"/>
    <property type="project" value="InterPro"/>
</dbReference>
<dbReference type="EMBL" id="CP027845">
    <property type="protein sequence ID" value="AVP87287.1"/>
    <property type="molecule type" value="Genomic_DNA"/>
</dbReference>
<feature type="active site" evidence="7">
    <location>
        <position position="121"/>
    </location>
</feature>
<feature type="active site" description="Acyl-ester intermediate" evidence="7">
    <location>
        <position position="64"/>
    </location>
</feature>
<evidence type="ECO:0000256" key="2">
    <source>
        <dbReference type="ARBA" id="ARBA00022729"/>
    </source>
</evidence>
<dbReference type="PRINTS" id="PR00725">
    <property type="entry name" value="DADACBPTASE1"/>
</dbReference>
<dbReference type="GO" id="GO:0009252">
    <property type="term" value="P:peptidoglycan biosynthetic process"/>
    <property type="evidence" value="ECO:0007669"/>
    <property type="project" value="UniProtKB-KW"/>
</dbReference>
<dbReference type="Gene3D" id="3.40.710.10">
    <property type="entry name" value="DD-peptidase/beta-lactamase superfamily"/>
    <property type="match status" value="1"/>
</dbReference>
<dbReference type="GO" id="GO:0008360">
    <property type="term" value="P:regulation of cell shape"/>
    <property type="evidence" value="ECO:0007669"/>
    <property type="project" value="UniProtKB-KW"/>
</dbReference>
<feature type="active site" description="Acyl-ester intermediate" evidence="7">
    <location>
        <position position="61"/>
    </location>
</feature>
<keyword evidence="11" id="KW-0645">Protease</keyword>
<evidence type="ECO:0000259" key="10">
    <source>
        <dbReference type="Pfam" id="PF00768"/>
    </source>
</evidence>
<comment type="similarity">
    <text evidence="1 9">Belongs to the peptidase S11 family.</text>
</comment>
<evidence type="ECO:0000313" key="11">
    <source>
        <dbReference type="EMBL" id="AVP87287.1"/>
    </source>
</evidence>
<keyword evidence="3" id="KW-0378">Hydrolase</keyword>
<evidence type="ECO:0000256" key="8">
    <source>
        <dbReference type="PIRSR" id="PIRSR618044-2"/>
    </source>
</evidence>
<keyword evidence="5" id="KW-0573">Peptidoglycan synthesis</keyword>
<sequence length="303" mass="33797">MTWASNLLKFILLAILFIQSPAYSRIKHTKSKTMPAALIYDASSRKVLYAHNINRKIHPASLTKMMTVYIAFERLQQGKLSLEDEITVSNHAANAKPCKLGLEAGETITVKEAILATIIKSANDAARAIAEEIGGSERKFAYIMNRKAKALGMRNTVFRNASGWHDPRQTTTAVDLLKLAIALKRDFPEYYPMFRLTSFMFKNKEYQGHNHVVKNYVGAEGMKTGYISASGYNLVTAAKRGNRRLIGVIIGGKTAKERDGRMITLLNKYFSTSNKTFIKSVKSKPKSKKIITSVATLKVDKIA</sequence>
<dbReference type="SUPFAM" id="SSF56601">
    <property type="entry name" value="beta-lactamase/transpeptidase-like"/>
    <property type="match status" value="1"/>
</dbReference>
<evidence type="ECO:0000256" key="9">
    <source>
        <dbReference type="RuleBase" id="RU004016"/>
    </source>
</evidence>
<feature type="domain" description="Peptidase S11 D-alanyl-D-alanine carboxypeptidase A N-terminal" evidence="10">
    <location>
        <begin position="35"/>
        <end position="253"/>
    </location>
</feature>
<proteinExistence type="inferred from homology"/>
<protein>
    <submittedName>
        <fullName evidence="11">D-alanyl-D-alanine serine-type carboxypeptidase</fullName>
    </submittedName>
</protein>
<dbReference type="KEGG" id="ptc:phytr_3340"/>
<dbReference type="InterPro" id="IPR012338">
    <property type="entry name" value="Beta-lactam/transpept-like"/>
</dbReference>